<feature type="region of interest" description="Disordered" evidence="14">
    <location>
        <begin position="783"/>
        <end position="822"/>
    </location>
</feature>
<dbReference type="InterPro" id="IPR011011">
    <property type="entry name" value="Znf_FYVE_PHD"/>
</dbReference>
<dbReference type="Pfam" id="PF17981">
    <property type="entry name" value="ADD_ATRX"/>
    <property type="match status" value="1"/>
</dbReference>
<feature type="compositionally biased region" description="Polar residues" evidence="14">
    <location>
        <begin position="624"/>
        <end position="639"/>
    </location>
</feature>
<feature type="compositionally biased region" description="Acidic residues" evidence="14">
    <location>
        <begin position="307"/>
        <end position="321"/>
    </location>
</feature>
<evidence type="ECO:0000313" key="17">
    <source>
        <dbReference type="Proteomes" id="UP001162164"/>
    </source>
</evidence>
<feature type="compositionally biased region" description="Low complexity" evidence="14">
    <location>
        <begin position="1031"/>
        <end position="1043"/>
    </location>
</feature>
<dbReference type="InterPro" id="IPR025766">
    <property type="entry name" value="ADD"/>
</dbReference>
<proteinExistence type="inferred from homology"/>
<dbReference type="Gene3D" id="3.30.40.10">
    <property type="entry name" value="Zinc/RING finger domain, C3HC4 (zinc finger)"/>
    <property type="match status" value="1"/>
</dbReference>
<sequence length="1096" mass="120583">METDTLSTYEQIQDNNILANSSDGSHASFRDQTQTFDSTRTNENTDSHRGSEINSEMGLKDTHSFTESIVKCKSSENKENETRLDDHVAVNEGNHQGTEVTNDSNDKDSLENENGEDTIENEDKSSTPDGNNCTENCDKKIDSDSEEQGVSNTEVTFSDVRKQLNSHGDIESVSDTNHREANKDPLELKSAGEECKDKKPSENILEESSPKNEVQNENENSEENNDGEKKDAAGTNIAENKEIKENDTKDGSKKNSELSKEIVQGLPNDSGNQKESKDENGVNDSPLLKETLTKPRSENEENKEGDGENGMDDVEMDDDFDPSLLCPDIAMEVDEAPVTISSSDMPPSDGDKSPLLYEPVFSTYVDEMTGAEITFNLSPEEHKMRQDTYGDANPVQFTKIHCTACNVHLGSALDAQGNRFVHPLLKVLICKGCYHFYTSGEFEKDEDGSELYCRWCGQGGQVICCSSCEMVFCKKCIRINYGRKKLTEIRDSDEWLCFRCNPLQLTALRIHCAEFMEYVRREISRAATLENATSFMTTDYTQCCLSQKKKYVDPHPSEPKKKKRKSSMNDPDYDPTRDAPSPQPSTSTAKSGDLEDATQKPVPILPKPIPTITAGASTSGTTFRVGNTTFRPRQSTFSQPRPRVQVIGPTSGPSVRPTTPSPGYIKILPGGIRVQPTPGRQSTSSFVSASPRQPTFRALRPTTPSNQMKHEWFEKTVRAAARVNSNLSYTLTQLNRAQATASSVEALAVVHNKLQEILSTSINSLIQIRKNLRTEFIAGIKNIRFPPKPQQPPPPSSSSAHDDDVIFVSPSASPVPPPVVSTPVSSINLPASVSLTRRTPITTSIASTSSTVTVSKPGTSSNNDRPISFLRVKSLKALQNVTSECITIPDDPLPTPPLPLTSNEPISEKSITTNSEEKDEKDESERSDEKTDENGGNSKDVEDKIAENSKDSEGQDAKDSNDSEGKKAEHSKDSEGENAESSKESEGENAKNKNKSDENNTNKNDVNSMDTDGTADVNETSESTTEKTNTDENVNSSSENDNTATDKQITFYLNETSSLKFEEVFKNKLCVQIARSGKIDKMVSESCELVNGDNSD</sequence>
<feature type="compositionally biased region" description="Polar residues" evidence="14">
    <location>
        <begin position="902"/>
        <end position="911"/>
    </location>
</feature>
<feature type="domain" description="PHD-type" evidence="15">
    <location>
        <begin position="390"/>
        <end position="528"/>
    </location>
</feature>
<accession>A0ABQ9JEF3</accession>
<evidence type="ECO:0000256" key="1">
    <source>
        <dbReference type="ARBA" id="ARBA00004123"/>
    </source>
</evidence>
<evidence type="ECO:0000256" key="8">
    <source>
        <dbReference type="ARBA" id="ARBA00022833"/>
    </source>
</evidence>
<dbReference type="CDD" id="cd11726">
    <property type="entry name" value="ADDz_ATRX"/>
    <property type="match status" value="1"/>
</dbReference>
<keyword evidence="5" id="KW-0227">DNA damage</keyword>
<feature type="compositionally biased region" description="Polar residues" evidence="14">
    <location>
        <begin position="93"/>
        <end position="103"/>
    </location>
</feature>
<feature type="region of interest" description="Disordered" evidence="14">
    <location>
        <begin position="886"/>
        <end position="1047"/>
    </location>
</feature>
<evidence type="ECO:0000313" key="16">
    <source>
        <dbReference type="EMBL" id="KAJ8976549.1"/>
    </source>
</evidence>
<keyword evidence="4" id="KW-0547">Nucleotide-binding</keyword>
<comment type="similarity">
    <text evidence="2">Belongs to the SNF2/RAD54 helicase family.</text>
</comment>
<evidence type="ECO:0000256" key="2">
    <source>
        <dbReference type="ARBA" id="ARBA00007025"/>
    </source>
</evidence>
<evidence type="ECO:0000256" key="14">
    <source>
        <dbReference type="SAM" id="MobiDB-lite"/>
    </source>
</evidence>
<feature type="compositionally biased region" description="Polar residues" evidence="14">
    <location>
        <begin position="678"/>
        <end position="693"/>
    </location>
</feature>
<feature type="compositionally biased region" description="Basic and acidic residues" evidence="14">
    <location>
        <begin position="915"/>
        <end position="1000"/>
    </location>
</feature>
<evidence type="ECO:0000256" key="11">
    <source>
        <dbReference type="ARBA" id="ARBA00023204"/>
    </source>
</evidence>
<keyword evidence="8" id="KW-0862">Zinc</keyword>
<feature type="compositionally biased region" description="Low complexity" evidence="14">
    <location>
        <begin position="613"/>
        <end position="622"/>
    </location>
</feature>
<evidence type="ECO:0000256" key="9">
    <source>
        <dbReference type="ARBA" id="ARBA00022840"/>
    </source>
</evidence>
<dbReference type="EMBL" id="JAPWTJ010000657">
    <property type="protein sequence ID" value="KAJ8976549.1"/>
    <property type="molecule type" value="Genomic_DNA"/>
</dbReference>
<feature type="compositionally biased region" description="Basic and acidic residues" evidence="14">
    <location>
        <begin position="239"/>
        <end position="260"/>
    </location>
</feature>
<keyword evidence="12" id="KW-0539">Nucleus</keyword>
<feature type="compositionally biased region" description="Pro residues" evidence="14">
    <location>
        <begin position="786"/>
        <end position="796"/>
    </location>
</feature>
<comment type="caution">
    <text evidence="16">The sequence shown here is derived from an EMBL/GenBank/DDBJ whole genome shotgun (WGS) entry which is preliminary data.</text>
</comment>
<keyword evidence="3" id="KW-0479">Metal-binding</keyword>
<keyword evidence="11" id="KW-0234">DNA repair</keyword>
<feature type="compositionally biased region" description="Basic and acidic residues" evidence="14">
    <location>
        <begin position="73"/>
        <end position="89"/>
    </location>
</feature>
<dbReference type="PANTHER" id="PTHR46357">
    <property type="entry name" value="TRANSCRIPTIONAL REGULATOR ATRX"/>
    <property type="match status" value="1"/>
</dbReference>
<dbReference type="InterPro" id="IPR013083">
    <property type="entry name" value="Znf_RING/FYVE/PHD"/>
</dbReference>
<evidence type="ECO:0000256" key="6">
    <source>
        <dbReference type="ARBA" id="ARBA00022771"/>
    </source>
</evidence>
<keyword evidence="10" id="KW-0238">DNA-binding</keyword>
<feature type="compositionally biased region" description="Polar residues" evidence="14">
    <location>
        <begin position="14"/>
        <end position="42"/>
    </location>
</feature>
<organism evidence="16 17">
    <name type="scientific">Molorchus minor</name>
    <dbReference type="NCBI Taxonomy" id="1323400"/>
    <lineage>
        <taxon>Eukaryota</taxon>
        <taxon>Metazoa</taxon>
        <taxon>Ecdysozoa</taxon>
        <taxon>Arthropoda</taxon>
        <taxon>Hexapoda</taxon>
        <taxon>Insecta</taxon>
        <taxon>Pterygota</taxon>
        <taxon>Neoptera</taxon>
        <taxon>Endopterygota</taxon>
        <taxon>Coleoptera</taxon>
        <taxon>Polyphaga</taxon>
        <taxon>Cucujiformia</taxon>
        <taxon>Chrysomeloidea</taxon>
        <taxon>Cerambycidae</taxon>
        <taxon>Lamiinae</taxon>
        <taxon>Monochamini</taxon>
        <taxon>Molorchus</taxon>
    </lineage>
</organism>
<feature type="compositionally biased region" description="Basic and acidic residues" evidence="14">
    <location>
        <begin position="176"/>
        <end position="201"/>
    </location>
</feature>
<dbReference type="SUPFAM" id="SSF57903">
    <property type="entry name" value="FYVE/PHD zinc finger"/>
    <property type="match status" value="1"/>
</dbReference>
<evidence type="ECO:0000256" key="10">
    <source>
        <dbReference type="ARBA" id="ARBA00023125"/>
    </source>
</evidence>
<evidence type="ECO:0000256" key="4">
    <source>
        <dbReference type="ARBA" id="ARBA00022741"/>
    </source>
</evidence>
<keyword evidence="6" id="KW-0863">Zinc-finger</keyword>
<feature type="compositionally biased region" description="Basic and acidic residues" evidence="14">
    <location>
        <begin position="291"/>
        <end position="306"/>
    </location>
</feature>
<dbReference type="Proteomes" id="UP001162164">
    <property type="component" value="Unassembled WGS sequence"/>
</dbReference>
<feature type="compositionally biased region" description="Polar residues" evidence="14">
    <location>
        <begin position="1001"/>
        <end position="1011"/>
    </location>
</feature>
<keyword evidence="7" id="KW-0378">Hydrolase</keyword>
<feature type="region of interest" description="Disordered" evidence="14">
    <location>
        <begin position="14"/>
        <end position="323"/>
    </location>
</feature>
<protein>
    <recommendedName>
        <fullName evidence="15">PHD-type domain-containing protein</fullName>
    </recommendedName>
</protein>
<reference evidence="16" key="1">
    <citation type="journal article" date="2023" name="Insect Mol. Biol.">
        <title>Genome sequencing provides insights into the evolution of gene families encoding plant cell wall-degrading enzymes in longhorned beetles.</title>
        <authorList>
            <person name="Shin N.R."/>
            <person name="Okamura Y."/>
            <person name="Kirsch R."/>
            <person name="Pauchet Y."/>
        </authorList>
    </citation>
    <scope>NUCLEOTIDE SEQUENCE</scope>
    <source>
        <strain evidence="16">MMC_N1</strain>
    </source>
</reference>
<keyword evidence="9" id="KW-0067">ATP-binding</keyword>
<name>A0ABQ9JEF3_9CUCU</name>
<feature type="compositionally biased region" description="Acidic residues" evidence="14">
    <location>
        <begin position="111"/>
        <end position="120"/>
    </location>
</feature>
<dbReference type="PROSITE" id="PS51533">
    <property type="entry name" value="ADD"/>
    <property type="match status" value="1"/>
</dbReference>
<comment type="catalytic activity">
    <reaction evidence="13">
        <text>ATP + H2O = ADP + phosphate + H(+)</text>
        <dbReference type="Rhea" id="RHEA:13065"/>
        <dbReference type="ChEBI" id="CHEBI:15377"/>
        <dbReference type="ChEBI" id="CHEBI:15378"/>
        <dbReference type="ChEBI" id="CHEBI:30616"/>
        <dbReference type="ChEBI" id="CHEBI:43474"/>
        <dbReference type="ChEBI" id="CHEBI:456216"/>
        <dbReference type="EC" id="3.6.4.12"/>
    </reaction>
</comment>
<evidence type="ECO:0000256" key="12">
    <source>
        <dbReference type="ARBA" id="ARBA00023242"/>
    </source>
</evidence>
<gene>
    <name evidence="16" type="ORF">NQ317_011813</name>
</gene>
<dbReference type="InterPro" id="IPR041430">
    <property type="entry name" value="ADD_ATRX"/>
</dbReference>
<evidence type="ECO:0000256" key="7">
    <source>
        <dbReference type="ARBA" id="ARBA00022801"/>
    </source>
</evidence>
<keyword evidence="17" id="KW-1185">Reference proteome</keyword>
<feature type="region of interest" description="Disordered" evidence="14">
    <location>
        <begin position="550"/>
        <end position="695"/>
    </location>
</feature>
<evidence type="ECO:0000256" key="3">
    <source>
        <dbReference type="ARBA" id="ARBA00022723"/>
    </source>
</evidence>
<evidence type="ECO:0000259" key="15">
    <source>
        <dbReference type="PROSITE" id="PS51533"/>
    </source>
</evidence>
<feature type="compositionally biased region" description="Basic and acidic residues" evidence="14">
    <location>
        <begin position="550"/>
        <end position="559"/>
    </location>
</feature>
<evidence type="ECO:0000256" key="5">
    <source>
        <dbReference type="ARBA" id="ARBA00022763"/>
    </source>
</evidence>
<comment type="subcellular location">
    <subcellularLocation>
        <location evidence="1">Nucleus</location>
    </subcellularLocation>
</comment>
<dbReference type="PANTHER" id="PTHR46357:SF1">
    <property type="entry name" value="TRANSCRIPTIONAL REGULATOR ATRX"/>
    <property type="match status" value="1"/>
</dbReference>
<evidence type="ECO:0000256" key="13">
    <source>
        <dbReference type="ARBA" id="ARBA00047995"/>
    </source>
</evidence>
<dbReference type="InterPro" id="IPR052131">
    <property type="entry name" value="ATRX_domain-containing"/>
</dbReference>